<evidence type="ECO:0000313" key="1">
    <source>
        <dbReference type="EMBL" id="KAF5205006.1"/>
    </source>
</evidence>
<dbReference type="OrthoDB" id="691231at2759"/>
<dbReference type="Proteomes" id="UP000554482">
    <property type="component" value="Unassembled WGS sequence"/>
</dbReference>
<dbReference type="AlphaFoldDB" id="A0A7J6X5C5"/>
<sequence length="171" mass="19186">MDSVTSDNWNSLPYTGMELDGMEVSETNAAFLMALLEESHEEEAEDGRLRSVIQSLEAEIDPSVEDVIWDDIGDSSSSSMFDMYDSFDWIDIEMASSTSPSDDGMGNWYVYSVENELVGMTEYENPGSSNIEDFASLPKFKDIADFSQLGYEDDQSYCSLWQETYCSSTCS</sequence>
<dbReference type="PANTHER" id="PTHR37611:SF4">
    <property type="entry name" value="OS06G0538400 PROTEIN"/>
    <property type="match status" value="1"/>
</dbReference>
<dbReference type="EMBL" id="JABWDY010004663">
    <property type="protein sequence ID" value="KAF5205006.1"/>
    <property type="molecule type" value="Genomic_DNA"/>
</dbReference>
<keyword evidence="2" id="KW-1185">Reference proteome</keyword>
<gene>
    <name evidence="1" type="ORF">FRX31_005406</name>
</gene>
<comment type="caution">
    <text evidence="1">The sequence shown here is derived from an EMBL/GenBank/DDBJ whole genome shotgun (WGS) entry which is preliminary data.</text>
</comment>
<protein>
    <submittedName>
        <fullName evidence="1">Uncharacterized protein</fullName>
    </submittedName>
</protein>
<evidence type="ECO:0000313" key="2">
    <source>
        <dbReference type="Proteomes" id="UP000554482"/>
    </source>
</evidence>
<reference evidence="1 2" key="1">
    <citation type="submission" date="2020-06" db="EMBL/GenBank/DDBJ databases">
        <title>Transcriptomic and genomic resources for Thalictrum thalictroides and T. hernandezii: Facilitating candidate gene discovery in an emerging model plant lineage.</title>
        <authorList>
            <person name="Arias T."/>
            <person name="Riano-Pachon D.M."/>
            <person name="Di Stilio V.S."/>
        </authorList>
    </citation>
    <scope>NUCLEOTIDE SEQUENCE [LARGE SCALE GENOMIC DNA]</scope>
    <source>
        <strain evidence="2">cv. WT478/WT964</strain>
        <tissue evidence="1">Leaves</tissue>
    </source>
</reference>
<accession>A0A7J6X5C5</accession>
<dbReference type="PANTHER" id="PTHR37611">
    <property type="entry name" value="VIRUS-SPECIFIC-SIGNALING-PATHWAY REGULATED PROTEIN-RELATED"/>
    <property type="match status" value="1"/>
</dbReference>
<proteinExistence type="predicted"/>
<organism evidence="1 2">
    <name type="scientific">Thalictrum thalictroides</name>
    <name type="common">Rue-anemone</name>
    <name type="synonym">Anemone thalictroides</name>
    <dbReference type="NCBI Taxonomy" id="46969"/>
    <lineage>
        <taxon>Eukaryota</taxon>
        <taxon>Viridiplantae</taxon>
        <taxon>Streptophyta</taxon>
        <taxon>Embryophyta</taxon>
        <taxon>Tracheophyta</taxon>
        <taxon>Spermatophyta</taxon>
        <taxon>Magnoliopsida</taxon>
        <taxon>Ranunculales</taxon>
        <taxon>Ranunculaceae</taxon>
        <taxon>Thalictroideae</taxon>
        <taxon>Thalictrum</taxon>
    </lineage>
</organism>
<name>A0A7J6X5C5_THATH</name>